<dbReference type="Proteomes" id="UP000391919">
    <property type="component" value="Unassembled WGS sequence"/>
</dbReference>
<evidence type="ECO:0008006" key="4">
    <source>
        <dbReference type="Google" id="ProtNLM"/>
    </source>
</evidence>
<protein>
    <recommendedName>
        <fullName evidence="4">SigE-dependent sporulation protein</fullName>
    </recommendedName>
</protein>
<accession>A0A5J4J4V0</accession>
<gene>
    <name evidence="2" type="primary">yhaL</name>
    <name evidence="2" type="ORF">BpJC7_13090</name>
</gene>
<keyword evidence="1" id="KW-0812">Transmembrane</keyword>
<evidence type="ECO:0000313" key="3">
    <source>
        <dbReference type="Proteomes" id="UP000391919"/>
    </source>
</evidence>
<dbReference type="Pfam" id="PF14147">
    <property type="entry name" value="Spore_YhaL"/>
    <property type="match status" value="1"/>
</dbReference>
<reference evidence="2 3" key="1">
    <citation type="submission" date="2019-09" db="EMBL/GenBank/DDBJ databases">
        <title>Draft genome sequence of Bacillus sp. JC-7.</title>
        <authorList>
            <person name="Tanaka N."/>
            <person name="Shiwa Y."/>
            <person name="Fujita N."/>
            <person name="Tanasupawat S."/>
        </authorList>
    </citation>
    <scope>NUCLEOTIDE SEQUENCE [LARGE SCALE GENOMIC DNA]</scope>
    <source>
        <strain evidence="2 3">JC-7</strain>
    </source>
</reference>
<name>A0A5J4J4V0_9BACI</name>
<keyword evidence="1" id="KW-1133">Transmembrane helix</keyword>
<comment type="caution">
    <text evidence="2">The sequence shown here is derived from an EMBL/GenBank/DDBJ whole genome shotgun (WGS) entry which is preliminary data.</text>
</comment>
<keyword evidence="1" id="KW-0472">Membrane</keyword>
<keyword evidence="3" id="KW-1185">Reference proteome</keyword>
<evidence type="ECO:0000256" key="1">
    <source>
        <dbReference type="SAM" id="Phobius"/>
    </source>
</evidence>
<dbReference type="AlphaFoldDB" id="A0A5J4J4V0"/>
<dbReference type="EMBL" id="BKZQ01000013">
    <property type="protein sequence ID" value="GER70006.1"/>
    <property type="molecule type" value="Genomic_DNA"/>
</dbReference>
<proteinExistence type="predicted"/>
<dbReference type="RefSeq" id="WP_151680133.1">
    <property type="nucleotide sequence ID" value="NZ_BKZP01000002.1"/>
</dbReference>
<organism evidence="2 3">
    <name type="scientific">Weizmannia acidilactici</name>
    <dbReference type="NCBI Taxonomy" id="2607726"/>
    <lineage>
        <taxon>Bacteria</taxon>
        <taxon>Bacillati</taxon>
        <taxon>Bacillota</taxon>
        <taxon>Bacilli</taxon>
        <taxon>Bacillales</taxon>
        <taxon>Bacillaceae</taxon>
        <taxon>Heyndrickxia</taxon>
    </lineage>
</organism>
<dbReference type="InterPro" id="IPR025428">
    <property type="entry name" value="Spore_YhaL"/>
</dbReference>
<sequence length="64" mass="7585">MDFPIWIYFVVAGIVICAFMAVKSARDEREQEQAWIEKEGEVFIERMKKEKEMRHGDPEKAHEA</sequence>
<feature type="transmembrane region" description="Helical" evidence="1">
    <location>
        <begin position="6"/>
        <end position="22"/>
    </location>
</feature>
<evidence type="ECO:0000313" key="2">
    <source>
        <dbReference type="EMBL" id="GER70006.1"/>
    </source>
</evidence>